<comment type="caution">
    <text evidence="1">The sequence shown here is derived from an EMBL/GenBank/DDBJ whole genome shotgun (WGS) entry which is preliminary data.</text>
</comment>
<protein>
    <submittedName>
        <fullName evidence="1">Pseudaminic acid biosynthesis-associated methylase</fullName>
    </submittedName>
</protein>
<dbReference type="AlphaFoldDB" id="A0A2D3W9M1"/>
<dbReference type="GO" id="GO:0032259">
    <property type="term" value="P:methylation"/>
    <property type="evidence" value="ECO:0007669"/>
    <property type="project" value="UniProtKB-KW"/>
</dbReference>
<name>A0A2D3W9M1_9BACT</name>
<keyword evidence="1" id="KW-0808">Transferase</keyword>
<dbReference type="InterPro" id="IPR020027">
    <property type="entry name" value="Pseudamin_synth-assoc_MeTrfase"/>
</dbReference>
<dbReference type="Gene3D" id="3.40.50.150">
    <property type="entry name" value="Vaccinia Virus protein VP39"/>
    <property type="match status" value="1"/>
</dbReference>
<dbReference type="GO" id="GO:0008168">
    <property type="term" value="F:methyltransferase activity"/>
    <property type="evidence" value="ECO:0007669"/>
    <property type="project" value="UniProtKB-KW"/>
</dbReference>
<sequence>METYQTEQEKFWAGKFGDEYIQRNQEAWLLASNTALFASILKRTNHVQSVIEFGANIGMNIHALKNLLPHAQLNAVEINETAVNELKKIHDLHVHHKSILDFSAPSPYDLVFSKGVLIHIDPQALPHVYQTMYESSRRYICLIEYYNPTPMEIPYRGFSEKMYKRDFAGELMDTYPDLQLIDYGFVYRRDPVFIQGDLTWFLMEKRG</sequence>
<reference evidence="1 2" key="1">
    <citation type="journal article" date="2017" name="Front. Microbiol.">
        <title>Comparative Genomic Analysis of the Class Epsilonproteobacteria and Proposed Reclassification to Epsilonbacteraeota (phyl. nov.).</title>
        <authorList>
            <person name="Waite D.W."/>
            <person name="Vanwonterghem I."/>
            <person name="Rinke C."/>
            <person name="Parks D.H."/>
            <person name="Zhang Y."/>
            <person name="Takai K."/>
            <person name="Sievert S.M."/>
            <person name="Simon J."/>
            <person name="Campbell B.J."/>
            <person name="Hanson T.E."/>
            <person name="Woyke T."/>
            <person name="Klotz M.G."/>
            <person name="Hugenholtz P."/>
        </authorList>
    </citation>
    <scope>NUCLEOTIDE SEQUENCE [LARGE SCALE GENOMIC DNA]</scope>
    <source>
        <strain evidence="1">UBA11420</strain>
    </source>
</reference>
<dbReference type="SUPFAM" id="SSF53335">
    <property type="entry name" value="S-adenosyl-L-methionine-dependent methyltransferases"/>
    <property type="match status" value="1"/>
</dbReference>
<dbReference type="STRING" id="366522.GCA_001548055_00101"/>
<keyword evidence="1" id="KW-0489">Methyltransferase</keyword>
<dbReference type="NCBIfam" id="TIGR03587">
    <property type="entry name" value="Pse_Me-ase"/>
    <property type="match status" value="1"/>
</dbReference>
<organism evidence="1 2">
    <name type="scientific">Sulfurospirillum cavolei</name>
    <dbReference type="NCBI Taxonomy" id="366522"/>
    <lineage>
        <taxon>Bacteria</taxon>
        <taxon>Pseudomonadati</taxon>
        <taxon>Campylobacterota</taxon>
        <taxon>Epsilonproteobacteria</taxon>
        <taxon>Campylobacterales</taxon>
        <taxon>Sulfurospirillaceae</taxon>
        <taxon>Sulfurospirillum</taxon>
    </lineage>
</organism>
<dbReference type="Proteomes" id="UP000231638">
    <property type="component" value="Unassembled WGS sequence"/>
</dbReference>
<proteinExistence type="predicted"/>
<evidence type="ECO:0000313" key="1">
    <source>
        <dbReference type="EMBL" id="DAB35790.1"/>
    </source>
</evidence>
<dbReference type="EMBL" id="DLUG01000215">
    <property type="protein sequence ID" value="DAB35790.1"/>
    <property type="molecule type" value="Genomic_DNA"/>
</dbReference>
<evidence type="ECO:0000313" key="2">
    <source>
        <dbReference type="Proteomes" id="UP000231638"/>
    </source>
</evidence>
<accession>A0A2D3W9M1</accession>
<gene>
    <name evidence="1" type="ORF">CFH80_08200</name>
</gene>
<dbReference type="InterPro" id="IPR029063">
    <property type="entry name" value="SAM-dependent_MTases_sf"/>
</dbReference>